<accession>A0AAV9MAB1</accession>
<sequence>MLSGFYRASQGLICQVTSRVYFSGDKKLHGLSASDVQFMRLNKCTLLGNSPPNSTLFLCMTKRWLCFAVEPILGNYAVVHELYSNAKETSFFNDLAVFFQGKQVCFYPTRINNYYSMLDANNEVHTTSTVIPLRNETNVSLDRVLLICDIIEGIPINVQCLGDNMRSPKGPIHSLKKKGPWQVNKKRMSDVRNLEFRKFIEGRFIGFKLYLSSRRFAMEGTTNSSLLIGQMQVQNTQIHLVIQELLRVL</sequence>
<dbReference type="AlphaFoldDB" id="A0AAV9MAB1"/>
<dbReference type="Proteomes" id="UP001311915">
    <property type="component" value="Unassembled WGS sequence"/>
</dbReference>
<proteinExistence type="predicted"/>
<dbReference type="EMBL" id="JAWPEI010000002">
    <property type="protein sequence ID" value="KAK4733805.1"/>
    <property type="molecule type" value="Genomic_DNA"/>
</dbReference>
<name>A0AAV9MAB1_9SOLN</name>
<evidence type="ECO:0000313" key="2">
    <source>
        <dbReference type="Proteomes" id="UP001311915"/>
    </source>
</evidence>
<organism evidence="1 2">
    <name type="scientific">Solanum pinnatisectum</name>
    <name type="common">tansyleaf nightshade</name>
    <dbReference type="NCBI Taxonomy" id="50273"/>
    <lineage>
        <taxon>Eukaryota</taxon>
        <taxon>Viridiplantae</taxon>
        <taxon>Streptophyta</taxon>
        <taxon>Embryophyta</taxon>
        <taxon>Tracheophyta</taxon>
        <taxon>Spermatophyta</taxon>
        <taxon>Magnoliopsida</taxon>
        <taxon>eudicotyledons</taxon>
        <taxon>Gunneridae</taxon>
        <taxon>Pentapetalae</taxon>
        <taxon>asterids</taxon>
        <taxon>lamiids</taxon>
        <taxon>Solanales</taxon>
        <taxon>Solanaceae</taxon>
        <taxon>Solanoideae</taxon>
        <taxon>Solaneae</taxon>
        <taxon>Solanum</taxon>
    </lineage>
</organism>
<evidence type="ECO:0000313" key="1">
    <source>
        <dbReference type="EMBL" id="KAK4733805.1"/>
    </source>
</evidence>
<gene>
    <name evidence="1" type="ORF">R3W88_008066</name>
</gene>
<comment type="caution">
    <text evidence="1">The sequence shown here is derived from an EMBL/GenBank/DDBJ whole genome shotgun (WGS) entry which is preliminary data.</text>
</comment>
<reference evidence="1 2" key="1">
    <citation type="submission" date="2023-10" db="EMBL/GenBank/DDBJ databases">
        <title>Genome-Wide Identification Analysis in wild type Solanum Pinnatisectum Reveals Some Genes Defensing Phytophthora Infestans.</title>
        <authorList>
            <person name="Sun C."/>
        </authorList>
    </citation>
    <scope>NUCLEOTIDE SEQUENCE [LARGE SCALE GENOMIC DNA]</scope>
    <source>
        <strain evidence="1">LQN</strain>
        <tissue evidence="1">Leaf</tissue>
    </source>
</reference>
<protein>
    <submittedName>
        <fullName evidence="1">Uncharacterized protein</fullName>
    </submittedName>
</protein>
<keyword evidence="2" id="KW-1185">Reference proteome</keyword>